<accession>A0A4U1FBU2</accession>
<protein>
    <submittedName>
        <fullName evidence="1">Uncharacterized protein</fullName>
    </submittedName>
</protein>
<evidence type="ECO:0000313" key="2">
    <source>
        <dbReference type="Proteomes" id="UP000308365"/>
    </source>
</evidence>
<proteinExistence type="predicted"/>
<evidence type="ECO:0000313" key="1">
    <source>
        <dbReference type="EMBL" id="TKC47149.1"/>
    </source>
</evidence>
<dbReference type="EMBL" id="RWIC01000225">
    <property type="protein sequence ID" value="TKC47149.1"/>
    <property type="molecule type" value="Genomic_DNA"/>
</dbReference>
<dbReference type="AlphaFoldDB" id="A0A4U1FBU2"/>
<reference evidence="2" key="1">
    <citation type="journal article" date="2019" name="IScience">
        <title>Narwhal Genome Reveals Long-Term Low Genetic Diversity despite Current Large Abundance Size.</title>
        <authorList>
            <person name="Westbury M.V."/>
            <person name="Petersen B."/>
            <person name="Garde E."/>
            <person name="Heide-Jorgensen M.P."/>
            <person name="Lorenzen E.D."/>
        </authorList>
    </citation>
    <scope>NUCLEOTIDE SEQUENCE [LARGE SCALE GENOMIC DNA]</scope>
</reference>
<comment type="caution">
    <text evidence="1">The sequence shown here is derived from an EMBL/GenBank/DDBJ whole genome shotgun (WGS) entry which is preliminary data.</text>
</comment>
<sequence>IVLEIVRTVESILGEQTSQFSYNTTSLAWHQQDEAFVFDDEDGPVPHSVTVLEFFPDSAPFLATIWEDGSAAVPDLAFYRCLKLNPQKPC</sequence>
<feature type="non-terminal residue" evidence="1">
    <location>
        <position position="1"/>
    </location>
</feature>
<name>A0A4U1FBU2_MONMO</name>
<dbReference type="Proteomes" id="UP000308365">
    <property type="component" value="Unassembled WGS sequence"/>
</dbReference>
<organism evidence="1 2">
    <name type="scientific">Monodon monoceros</name>
    <name type="common">Narwhal</name>
    <name type="synonym">Ceratodon monodon</name>
    <dbReference type="NCBI Taxonomy" id="40151"/>
    <lineage>
        <taxon>Eukaryota</taxon>
        <taxon>Metazoa</taxon>
        <taxon>Chordata</taxon>
        <taxon>Craniata</taxon>
        <taxon>Vertebrata</taxon>
        <taxon>Euteleostomi</taxon>
        <taxon>Mammalia</taxon>
        <taxon>Eutheria</taxon>
        <taxon>Laurasiatheria</taxon>
        <taxon>Artiodactyla</taxon>
        <taxon>Whippomorpha</taxon>
        <taxon>Cetacea</taxon>
        <taxon>Odontoceti</taxon>
        <taxon>Monodontidae</taxon>
        <taxon>Monodon</taxon>
    </lineage>
</organism>
<gene>
    <name evidence="1" type="ORF">EI555_009132</name>
</gene>